<comment type="caution">
    <text evidence="1">The sequence shown here is derived from an EMBL/GenBank/DDBJ whole genome shotgun (WGS) entry which is preliminary data.</text>
</comment>
<protein>
    <submittedName>
        <fullName evidence="1">Uncharacterized protein</fullName>
    </submittedName>
</protein>
<accession>A0A2S8FIP3</accession>
<evidence type="ECO:0000313" key="2">
    <source>
        <dbReference type="Proteomes" id="UP000238322"/>
    </source>
</evidence>
<dbReference type="RefSeq" id="WP_105331034.1">
    <property type="nucleotide sequence ID" value="NZ_PUHY01000012.1"/>
</dbReference>
<evidence type="ECO:0000313" key="1">
    <source>
        <dbReference type="EMBL" id="PQO32021.1"/>
    </source>
</evidence>
<dbReference type="AlphaFoldDB" id="A0A2S8FIP3"/>
<organism evidence="1 2">
    <name type="scientific">Blastopirellula marina</name>
    <dbReference type="NCBI Taxonomy" id="124"/>
    <lineage>
        <taxon>Bacteria</taxon>
        <taxon>Pseudomonadati</taxon>
        <taxon>Planctomycetota</taxon>
        <taxon>Planctomycetia</taxon>
        <taxon>Pirellulales</taxon>
        <taxon>Pirellulaceae</taxon>
        <taxon>Blastopirellula</taxon>
    </lineage>
</organism>
<proteinExistence type="predicted"/>
<sequence>MNRAIAEMTQFLQVRNAGPLLTPCANQLGHDALRVAIVKLLNWLQARHKTSPGHSLKLPRGTAWAANLQTLVISLEPLDQLFTINGHELHFSPEVSEAERDEVLSFVAQAYRPRLME</sequence>
<dbReference type="EMBL" id="PUHY01000012">
    <property type="protein sequence ID" value="PQO32021.1"/>
    <property type="molecule type" value="Genomic_DNA"/>
</dbReference>
<reference evidence="1 2" key="1">
    <citation type="submission" date="2018-02" db="EMBL/GenBank/DDBJ databases">
        <title>Comparative genomes isolates from brazilian mangrove.</title>
        <authorList>
            <person name="Araujo J.E."/>
            <person name="Taketani R.G."/>
            <person name="Silva M.C.P."/>
            <person name="Loureco M.V."/>
            <person name="Andreote F.D."/>
        </authorList>
    </citation>
    <scope>NUCLEOTIDE SEQUENCE [LARGE SCALE GENOMIC DNA]</scope>
    <source>
        <strain evidence="1 2">Hex-1 MGV</strain>
    </source>
</reference>
<dbReference type="Proteomes" id="UP000238322">
    <property type="component" value="Unassembled WGS sequence"/>
</dbReference>
<gene>
    <name evidence="1" type="ORF">C5Y83_17385</name>
</gene>
<name>A0A2S8FIP3_9BACT</name>